<evidence type="ECO:0000256" key="2">
    <source>
        <dbReference type="ARBA" id="ARBA00024035"/>
    </source>
</evidence>
<dbReference type="Pfam" id="PF01887">
    <property type="entry name" value="SAM_HAT_N"/>
    <property type="match status" value="1"/>
</dbReference>
<gene>
    <name evidence="5" type="ordered locus">SULAZ_0097</name>
</gene>
<dbReference type="Pfam" id="PF20257">
    <property type="entry name" value="SAM_HAT_C"/>
    <property type="match status" value="1"/>
</dbReference>
<dbReference type="InterPro" id="IPR046470">
    <property type="entry name" value="SAM_HAT_C"/>
</dbReference>
<dbReference type="InterPro" id="IPR023227">
    <property type="entry name" value="SAM_OH_AdoTrfase_C_sf"/>
</dbReference>
<dbReference type="Gene3D" id="2.40.30.90">
    <property type="entry name" value="Bacterial fluorinating enzyme like"/>
    <property type="match status" value="1"/>
</dbReference>
<evidence type="ECO:0000313" key="5">
    <source>
        <dbReference type="EMBL" id="ACN99768.1"/>
    </source>
</evidence>
<dbReference type="AlphaFoldDB" id="C1DXI2"/>
<dbReference type="KEGG" id="saf:SULAZ_0097"/>
<dbReference type="EMBL" id="CP001229">
    <property type="protein sequence ID" value="ACN99768.1"/>
    <property type="molecule type" value="Genomic_DNA"/>
</dbReference>
<sequence>MRRTVALLTDFGLKDGFVGAVKGVLLSINPDLNIVDISHEITSFDILEAAIVLNTTYKYFPQNTIFMCVVDPGVGTSRKPIAVKTKDYYFVAPDNGLLTLALKNQQIEKIVHIKNYHLKSDTNTFHGRDIFAPACGYLSKGVSIEDLGEVIQEYKKLPNIDPIEKDHKIIGKILMFDKFGNAITNLSYLPQNFKLYYKDYVITEVKNNFLEGEKDKPNLIKGSFGFYELFIPMGSFKEKFNANIGDEILIEY</sequence>
<dbReference type="RefSeq" id="WP_012675076.1">
    <property type="nucleotide sequence ID" value="NC_012438.1"/>
</dbReference>
<dbReference type="InterPro" id="IPR046469">
    <property type="entry name" value="SAM_HAT_N"/>
</dbReference>
<feature type="domain" description="S-adenosyl-l-methionine hydroxide adenosyltransferase C-terminal" evidence="4">
    <location>
        <begin position="171"/>
        <end position="248"/>
    </location>
</feature>
<dbReference type="Proteomes" id="UP000001369">
    <property type="component" value="Chromosome"/>
</dbReference>
<evidence type="ECO:0000256" key="1">
    <source>
        <dbReference type="ARBA" id="ARBA00022691"/>
    </source>
</evidence>
<dbReference type="PANTHER" id="PTHR35092:SF1">
    <property type="entry name" value="CHLORINASE MJ1651"/>
    <property type="match status" value="1"/>
</dbReference>
<dbReference type="SUPFAM" id="SSF101852">
    <property type="entry name" value="Bacterial fluorinating enzyme, C-terminal domain"/>
    <property type="match status" value="1"/>
</dbReference>
<evidence type="ECO:0000259" key="3">
    <source>
        <dbReference type="Pfam" id="PF01887"/>
    </source>
</evidence>
<dbReference type="eggNOG" id="COG1912">
    <property type="taxonomic scope" value="Bacteria"/>
</dbReference>
<dbReference type="HOGENOM" id="CLU_059734_1_1_0"/>
<evidence type="ECO:0000313" key="6">
    <source>
        <dbReference type="Proteomes" id="UP000001369"/>
    </source>
</evidence>
<name>C1DXI2_SULAA</name>
<dbReference type="OrthoDB" id="9792195at2"/>
<comment type="similarity">
    <text evidence="2">Belongs to the SAM hydrolase / SAM-dependent halogenase family.</text>
</comment>
<keyword evidence="6" id="KW-1185">Reference proteome</keyword>
<dbReference type="Gene3D" id="3.40.50.10790">
    <property type="entry name" value="S-adenosyl-l-methionine hydroxide adenosyltransferase, N-terminal"/>
    <property type="match status" value="1"/>
</dbReference>
<dbReference type="STRING" id="204536.SULAZ_0097"/>
<feature type="domain" description="S-adenosyl-l-methionine hydroxide adenosyltransferase N-terminal" evidence="3">
    <location>
        <begin position="5"/>
        <end position="148"/>
    </location>
</feature>
<evidence type="ECO:0000259" key="4">
    <source>
        <dbReference type="Pfam" id="PF20257"/>
    </source>
</evidence>
<protein>
    <submittedName>
        <fullName evidence="5">DUF62-containing protein</fullName>
    </submittedName>
</protein>
<dbReference type="InterPro" id="IPR023228">
    <property type="entry name" value="SAM_OH_AdoTrfase_N_sf"/>
</dbReference>
<proteinExistence type="inferred from homology"/>
<reference evidence="5 6" key="1">
    <citation type="journal article" date="2009" name="J. Bacteriol.">
        <title>Complete and draft genome sequences of six members of the Aquificales.</title>
        <authorList>
            <person name="Reysenbach A.L."/>
            <person name="Hamamura N."/>
            <person name="Podar M."/>
            <person name="Griffiths E."/>
            <person name="Ferreira S."/>
            <person name="Hochstein R."/>
            <person name="Heidelberg J."/>
            <person name="Johnson J."/>
            <person name="Mead D."/>
            <person name="Pohorille A."/>
            <person name="Sarmiento M."/>
            <person name="Schweighofer K."/>
            <person name="Seshadri R."/>
            <person name="Voytek M.A."/>
        </authorList>
    </citation>
    <scope>NUCLEOTIDE SEQUENCE [LARGE SCALE GENOMIC DNA]</scope>
    <source>
        <strain evidence="6">Az-Fu1 / DSM 15241 / OCM 825</strain>
    </source>
</reference>
<dbReference type="PANTHER" id="PTHR35092">
    <property type="entry name" value="CHLORINASE MJ1651"/>
    <property type="match status" value="1"/>
</dbReference>
<organism evidence="5 6">
    <name type="scientific">Sulfurihydrogenibium azorense (strain DSM 15241 / OCM 825 / Az-Fu1)</name>
    <dbReference type="NCBI Taxonomy" id="204536"/>
    <lineage>
        <taxon>Bacteria</taxon>
        <taxon>Pseudomonadati</taxon>
        <taxon>Aquificota</taxon>
        <taxon>Aquificia</taxon>
        <taxon>Aquificales</taxon>
        <taxon>Hydrogenothermaceae</taxon>
        <taxon>Sulfurihydrogenibium</taxon>
    </lineage>
</organism>
<dbReference type="InterPro" id="IPR002747">
    <property type="entry name" value="SAM_OH_AdoTrfase"/>
</dbReference>
<dbReference type="PIRSF" id="PIRSF006779">
    <property type="entry name" value="UCP006779"/>
    <property type="match status" value="1"/>
</dbReference>
<dbReference type="SUPFAM" id="SSF102522">
    <property type="entry name" value="Bacterial fluorinating enzyme, N-terminal domain"/>
    <property type="match status" value="1"/>
</dbReference>
<keyword evidence="1" id="KW-0949">S-adenosyl-L-methionine</keyword>
<accession>C1DXI2</accession>